<evidence type="ECO:0000256" key="2">
    <source>
        <dbReference type="ARBA" id="ARBA00022737"/>
    </source>
</evidence>
<dbReference type="InterPro" id="IPR001680">
    <property type="entry name" value="WD40_rpt"/>
</dbReference>
<dbReference type="Gene3D" id="2.130.10.10">
    <property type="entry name" value="YVTN repeat-like/Quinoprotein amine dehydrogenase"/>
    <property type="match status" value="3"/>
</dbReference>
<evidence type="ECO:0000256" key="3">
    <source>
        <dbReference type="PROSITE-ProRule" id="PRU00221"/>
    </source>
</evidence>
<dbReference type="InterPro" id="IPR015943">
    <property type="entry name" value="WD40/YVTN_repeat-like_dom_sf"/>
</dbReference>
<feature type="region of interest" description="Disordered" evidence="4">
    <location>
        <begin position="790"/>
        <end position="830"/>
    </location>
</feature>
<feature type="compositionally biased region" description="Basic and acidic residues" evidence="4">
    <location>
        <begin position="805"/>
        <end position="830"/>
    </location>
</feature>
<dbReference type="SUPFAM" id="SSF50998">
    <property type="entry name" value="Quinoprotein alcohol dehydrogenase-like"/>
    <property type="match status" value="1"/>
</dbReference>
<keyword evidence="1 3" id="KW-0853">WD repeat</keyword>
<evidence type="ECO:0000313" key="5">
    <source>
        <dbReference type="EMBL" id="KAK2138831.1"/>
    </source>
</evidence>
<keyword evidence="2" id="KW-0677">Repeat</keyword>
<feature type="compositionally biased region" description="Low complexity" evidence="4">
    <location>
        <begin position="33"/>
        <end position="47"/>
    </location>
</feature>
<accession>A0AAD9IQK0</accession>
<evidence type="ECO:0000256" key="1">
    <source>
        <dbReference type="ARBA" id="ARBA00022574"/>
    </source>
</evidence>
<feature type="region of interest" description="Disordered" evidence="4">
    <location>
        <begin position="1"/>
        <end position="144"/>
    </location>
</feature>
<dbReference type="Proteomes" id="UP001209878">
    <property type="component" value="Unassembled WGS sequence"/>
</dbReference>
<keyword evidence="6" id="KW-1185">Reference proteome</keyword>
<dbReference type="Pfam" id="PF00400">
    <property type="entry name" value="WD40"/>
    <property type="match status" value="1"/>
</dbReference>
<reference evidence="5" key="1">
    <citation type="journal article" date="2023" name="Mol. Biol. Evol.">
        <title>Third-Generation Sequencing Reveals the Adaptive Role of the Epigenome in Three Deep-Sea Polychaetes.</title>
        <authorList>
            <person name="Perez M."/>
            <person name="Aroh O."/>
            <person name="Sun Y."/>
            <person name="Lan Y."/>
            <person name="Juniper S.K."/>
            <person name="Young C.R."/>
            <person name="Angers B."/>
            <person name="Qian P.Y."/>
        </authorList>
    </citation>
    <scope>NUCLEOTIDE SEQUENCE</scope>
    <source>
        <strain evidence="5">R07B-5</strain>
    </source>
</reference>
<gene>
    <name evidence="5" type="ORF">NP493_7042g00001</name>
</gene>
<feature type="compositionally biased region" description="Pro residues" evidence="4">
    <location>
        <begin position="21"/>
        <end position="32"/>
    </location>
</feature>
<feature type="non-terminal residue" evidence="5">
    <location>
        <position position="1"/>
    </location>
</feature>
<dbReference type="SMART" id="SM00320">
    <property type="entry name" value="WD40"/>
    <property type="match status" value="5"/>
</dbReference>
<feature type="compositionally biased region" description="Gly residues" evidence="4">
    <location>
        <begin position="102"/>
        <end position="115"/>
    </location>
</feature>
<dbReference type="InterPro" id="IPR052752">
    <property type="entry name" value="NACHT-WD_repeat"/>
</dbReference>
<dbReference type="SUPFAM" id="SSF50978">
    <property type="entry name" value="WD40 repeat-like"/>
    <property type="match status" value="1"/>
</dbReference>
<dbReference type="AlphaFoldDB" id="A0AAD9IQK0"/>
<dbReference type="PROSITE" id="PS00678">
    <property type="entry name" value="WD_REPEATS_1"/>
    <property type="match status" value="1"/>
</dbReference>
<name>A0AAD9IQK0_RIDPI</name>
<feature type="compositionally biased region" description="Gly residues" evidence="4">
    <location>
        <begin position="132"/>
        <end position="144"/>
    </location>
</feature>
<comment type="caution">
    <text evidence="5">The sequence shown here is derived from an EMBL/GenBank/DDBJ whole genome shotgun (WGS) entry which is preliminary data.</text>
</comment>
<organism evidence="5 6">
    <name type="scientific">Ridgeia piscesae</name>
    <name type="common">Tubeworm</name>
    <dbReference type="NCBI Taxonomy" id="27915"/>
    <lineage>
        <taxon>Eukaryota</taxon>
        <taxon>Metazoa</taxon>
        <taxon>Spiralia</taxon>
        <taxon>Lophotrochozoa</taxon>
        <taxon>Annelida</taxon>
        <taxon>Polychaeta</taxon>
        <taxon>Sedentaria</taxon>
        <taxon>Canalipalpata</taxon>
        <taxon>Sabellida</taxon>
        <taxon>Siboglinidae</taxon>
        <taxon>Ridgeia</taxon>
    </lineage>
</organism>
<evidence type="ECO:0000313" key="6">
    <source>
        <dbReference type="Proteomes" id="UP001209878"/>
    </source>
</evidence>
<dbReference type="InterPro" id="IPR019775">
    <property type="entry name" value="WD40_repeat_CS"/>
</dbReference>
<dbReference type="PANTHER" id="PTHR19871">
    <property type="entry name" value="BETA TRANSDUCIN-RELATED PROTEIN"/>
    <property type="match status" value="1"/>
</dbReference>
<dbReference type="PANTHER" id="PTHR19871:SF43">
    <property type="entry name" value="SI:CH211-212K18.6"/>
    <property type="match status" value="1"/>
</dbReference>
<dbReference type="PROSITE" id="PS50294">
    <property type="entry name" value="WD_REPEATS_REGION"/>
    <property type="match status" value="1"/>
</dbReference>
<dbReference type="InterPro" id="IPR036322">
    <property type="entry name" value="WD40_repeat_dom_sf"/>
</dbReference>
<feature type="compositionally biased region" description="Gly residues" evidence="4">
    <location>
        <begin position="77"/>
        <end position="86"/>
    </location>
</feature>
<dbReference type="EMBL" id="JAODUO010007051">
    <property type="protein sequence ID" value="KAK2138831.1"/>
    <property type="molecule type" value="Genomic_DNA"/>
</dbReference>
<feature type="repeat" description="WD" evidence="3">
    <location>
        <begin position="295"/>
        <end position="336"/>
    </location>
</feature>
<protein>
    <submittedName>
        <fullName evidence="5">Uncharacterized protein</fullName>
    </submittedName>
</protein>
<sequence length="1016" mass="109199">MRAPRRLEGLSGARRQAPGERGPPFPPGPTPGPRGRAPQRGWRPVGVRGPGRGTRGGKPARASRGKGAPSPGPGAPGPGARGGGTGPSRHRQGDRPGPTLAAGGGAGALPGGFPGSPGAQTPSVPGRKGAPGPRGAGGKGAGWGSGGLLGGKKISGGAKPYNLLNCQQHKQLKTDCLCNFDFVLAKMASFSLRAVLDDLQMALTVEPSDTELKLLSDVLYLSTDVLLRDPGQLGSQIVGRLRDIITADVPVAPGDPVKYPSMKAFLERASHTPVPTLIPSVSCLIPPGGILYDFLSGHTLPLTAVTTTSDGQKAVTASRDDTMKIWEMRSGRVMKTIRGVGQDIAHIRLVVGDRLAATSQKTCIRLWNLATGDCVSVVDQYEDPATLTTAGDDKLIVGFFQGSNTMRTWSLLRGGEMTLQREVSIVDAKAVSIHKDESVAVAARAHGQNVLYAFRGTSEVRVRNAVSGKLVHSLQCPATGCVMAVAVSPEYFVCAAKSQLSRVDEIYTLELFAVKTGKHVRAIRGCVGDSVTELWVNQLGSHAVAVCTSPANNSSDIAVWNLETEEHKHMARHAGVSRFGACADLRYCMTSVQGEASLRVWNLSTAVNAFSAAPKQRDGIEEIVMMRDDERFVVAKSVNNGPLRVFDISGSGGACVERGDRVTLADVGDVVLVRNRTVVVLAGKGFSSVSDEDRAVFQSVTMYDLLAQKYTRQLKDCFVVPSPPHEYVLLDDEHLMGVSDNRSHFVIWSLSTGHVASRIKNNFRSMDRRRTNAGARDGVFGSVPLLGVGGDDSGRQRGTTAKMTPWDRRTETHTARQRRHQSEEELERQRVEDLHREKSNGIEQFLISDDGNTIVASYYGHHMCVFDVPSHEHVQTLENASSMLLLHVAALSADGSHLVHANYDDDAKLSYVTVWHSHGGYVKKRLRNERNVCALAMTEEAKRVVIAKANNELRVWQPGSGEPPRKIRGYAGSDLRVGTRMHLVNDGAMAVIFAGDISVWDLDNECVLSVFTPDVS</sequence>
<evidence type="ECO:0000256" key="4">
    <source>
        <dbReference type="SAM" id="MobiDB-lite"/>
    </source>
</evidence>
<proteinExistence type="predicted"/>
<dbReference type="PROSITE" id="PS50082">
    <property type="entry name" value="WD_REPEATS_2"/>
    <property type="match status" value="1"/>
</dbReference>
<dbReference type="InterPro" id="IPR011047">
    <property type="entry name" value="Quinoprotein_ADH-like_sf"/>
</dbReference>